<dbReference type="PANTHER" id="PTHR23542">
    <property type="match status" value="1"/>
</dbReference>
<dbReference type="SUPFAM" id="SSF103473">
    <property type="entry name" value="MFS general substrate transporter"/>
    <property type="match status" value="1"/>
</dbReference>
<evidence type="ECO:0000256" key="2">
    <source>
        <dbReference type="ARBA" id="ARBA00022692"/>
    </source>
</evidence>
<sequence>MKSYFAVLGSPGAWRFLVPAFVARLPYAMLQLGVLLLVQWSTGSYGVAGVAAAAAAVSQAVVGPQTGRLADRYGQPRVLVPQVGVHAVALGVLLALAASHAPALSLVVLSALAGASMPQVGSMVRVRWAHLLGGSGRLGTAFAVESITDELTFTLAPVLLVAVSTGFSPVWALLAALVMVVAGTLVFAAVGEGAPEPMPVRVRSQRGVLRLRGMAVLASAFVALGTVFGSLQVGITSSTAALGQASAAGPIYATFSGASVAGGVLYGVVGWRIGAPVRLAATVGLLSAATAALTLAGSIPMLYGGAAVAGLVIAPAVITGYTLVETLVPAEVRTEAFTWLNGSVGLGIAAGAAVAGQLVDRSDPSAAFLVPPVTTGLVALLILTFLRSLKPATGRSRAHEPAPIA</sequence>
<comment type="caution">
    <text evidence="7">The sequence shown here is derived from an EMBL/GenBank/DDBJ whole genome shotgun (WGS) entry which is preliminary data.</text>
</comment>
<keyword evidence="2 5" id="KW-0812">Transmembrane</keyword>
<dbReference type="Proteomes" id="UP000534286">
    <property type="component" value="Unassembled WGS sequence"/>
</dbReference>
<dbReference type="GO" id="GO:0005886">
    <property type="term" value="C:plasma membrane"/>
    <property type="evidence" value="ECO:0007669"/>
    <property type="project" value="UniProtKB-SubCell"/>
</dbReference>
<dbReference type="InterPro" id="IPR036259">
    <property type="entry name" value="MFS_trans_sf"/>
</dbReference>
<feature type="transmembrane region" description="Helical" evidence="5">
    <location>
        <begin position="251"/>
        <end position="269"/>
    </location>
</feature>
<evidence type="ECO:0000256" key="5">
    <source>
        <dbReference type="SAM" id="Phobius"/>
    </source>
</evidence>
<dbReference type="Pfam" id="PF07690">
    <property type="entry name" value="MFS_1"/>
    <property type="match status" value="1"/>
</dbReference>
<evidence type="ECO:0000313" key="8">
    <source>
        <dbReference type="Proteomes" id="UP000534286"/>
    </source>
</evidence>
<dbReference type="PANTHER" id="PTHR23542:SF1">
    <property type="entry name" value="MAJOR FACILITATOR SUPERFAMILY (MFS) PROFILE DOMAIN-CONTAINING PROTEIN"/>
    <property type="match status" value="1"/>
</dbReference>
<evidence type="ECO:0000256" key="4">
    <source>
        <dbReference type="ARBA" id="ARBA00023136"/>
    </source>
</evidence>
<evidence type="ECO:0000256" key="1">
    <source>
        <dbReference type="ARBA" id="ARBA00004651"/>
    </source>
</evidence>
<feature type="transmembrane region" description="Helical" evidence="5">
    <location>
        <begin position="302"/>
        <end position="324"/>
    </location>
</feature>
<evidence type="ECO:0000313" key="7">
    <source>
        <dbReference type="EMBL" id="MBB4940410.1"/>
    </source>
</evidence>
<feature type="transmembrane region" description="Helical" evidence="5">
    <location>
        <begin position="276"/>
        <end position="296"/>
    </location>
</feature>
<dbReference type="RefSeq" id="WP_184756224.1">
    <property type="nucleotide sequence ID" value="NZ_BAABEK010000083.1"/>
</dbReference>
<reference evidence="7 8" key="1">
    <citation type="submission" date="2020-08" db="EMBL/GenBank/DDBJ databases">
        <title>Sequencing the genomes of 1000 actinobacteria strains.</title>
        <authorList>
            <person name="Klenk H.-P."/>
        </authorList>
    </citation>
    <scope>NUCLEOTIDE SEQUENCE [LARGE SCALE GENOMIC DNA]</scope>
    <source>
        <strain evidence="7 8">DSM 43023</strain>
    </source>
</reference>
<dbReference type="Gene3D" id="1.20.1250.20">
    <property type="entry name" value="MFS general substrate transporter like domains"/>
    <property type="match status" value="2"/>
</dbReference>
<evidence type="ECO:0000256" key="3">
    <source>
        <dbReference type="ARBA" id="ARBA00022989"/>
    </source>
</evidence>
<protein>
    <submittedName>
        <fullName evidence="7">MFS family permease</fullName>
    </submittedName>
</protein>
<feature type="transmembrane region" description="Helical" evidence="5">
    <location>
        <begin position="336"/>
        <end position="359"/>
    </location>
</feature>
<feature type="transmembrane region" description="Helical" evidence="5">
    <location>
        <begin position="83"/>
        <end position="113"/>
    </location>
</feature>
<dbReference type="InterPro" id="IPR020846">
    <property type="entry name" value="MFS_dom"/>
</dbReference>
<gene>
    <name evidence="7" type="ORF">FHR32_004715</name>
</gene>
<dbReference type="InterPro" id="IPR011701">
    <property type="entry name" value="MFS"/>
</dbReference>
<evidence type="ECO:0000259" key="6">
    <source>
        <dbReference type="PROSITE" id="PS50850"/>
    </source>
</evidence>
<keyword evidence="3 5" id="KW-1133">Transmembrane helix</keyword>
<comment type="subcellular location">
    <subcellularLocation>
        <location evidence="1">Cell membrane</location>
        <topology evidence="1">Multi-pass membrane protein</topology>
    </subcellularLocation>
</comment>
<feature type="transmembrane region" description="Helical" evidence="5">
    <location>
        <begin position="211"/>
        <end position="231"/>
    </location>
</feature>
<feature type="transmembrane region" description="Helical" evidence="5">
    <location>
        <begin position="12"/>
        <end position="38"/>
    </location>
</feature>
<feature type="transmembrane region" description="Helical" evidence="5">
    <location>
        <begin position="44"/>
        <end position="62"/>
    </location>
</feature>
<feature type="domain" description="Major facilitator superfamily (MFS) profile" evidence="6">
    <location>
        <begin position="213"/>
        <end position="405"/>
    </location>
</feature>
<dbReference type="AlphaFoldDB" id="A0A7W7WBK9"/>
<keyword evidence="4 5" id="KW-0472">Membrane</keyword>
<dbReference type="EMBL" id="JACHJU010000001">
    <property type="protein sequence ID" value="MBB4940410.1"/>
    <property type="molecule type" value="Genomic_DNA"/>
</dbReference>
<feature type="transmembrane region" description="Helical" evidence="5">
    <location>
        <begin position="365"/>
        <end position="386"/>
    </location>
</feature>
<proteinExistence type="predicted"/>
<dbReference type="GO" id="GO:0022857">
    <property type="term" value="F:transmembrane transporter activity"/>
    <property type="evidence" value="ECO:0007669"/>
    <property type="project" value="InterPro"/>
</dbReference>
<accession>A0A7W7WBK9</accession>
<feature type="transmembrane region" description="Helical" evidence="5">
    <location>
        <begin position="170"/>
        <end position="190"/>
    </location>
</feature>
<dbReference type="PROSITE" id="PS50850">
    <property type="entry name" value="MFS"/>
    <property type="match status" value="1"/>
</dbReference>
<keyword evidence="8" id="KW-1185">Reference proteome</keyword>
<name>A0A7W7WBK9_9ACTN</name>
<organism evidence="7 8">
    <name type="scientific">Streptosporangium album</name>
    <dbReference type="NCBI Taxonomy" id="47479"/>
    <lineage>
        <taxon>Bacteria</taxon>
        <taxon>Bacillati</taxon>
        <taxon>Actinomycetota</taxon>
        <taxon>Actinomycetes</taxon>
        <taxon>Streptosporangiales</taxon>
        <taxon>Streptosporangiaceae</taxon>
        <taxon>Streptosporangium</taxon>
    </lineage>
</organism>